<dbReference type="OrthoDB" id="2127950at2759"/>
<comment type="similarity">
    <text evidence="2">Belongs to the TBP family.</text>
</comment>
<dbReference type="GO" id="GO:0005634">
    <property type="term" value="C:nucleus"/>
    <property type="evidence" value="ECO:0007669"/>
    <property type="project" value="UniProtKB-SubCell"/>
</dbReference>
<evidence type="ECO:0000256" key="5">
    <source>
        <dbReference type="ARBA" id="ARBA00023242"/>
    </source>
</evidence>
<evidence type="ECO:0000313" key="8">
    <source>
        <dbReference type="Proteomes" id="UP000009168"/>
    </source>
</evidence>
<organism evidence="7 8">
    <name type="scientific">Tetrahymena thermophila (strain SB210)</name>
    <dbReference type="NCBI Taxonomy" id="312017"/>
    <lineage>
        <taxon>Eukaryota</taxon>
        <taxon>Sar</taxon>
        <taxon>Alveolata</taxon>
        <taxon>Ciliophora</taxon>
        <taxon>Intramacronucleata</taxon>
        <taxon>Oligohymenophorea</taxon>
        <taxon>Hymenostomatida</taxon>
        <taxon>Tetrahymenina</taxon>
        <taxon>Tetrahymenidae</taxon>
        <taxon>Tetrahymena</taxon>
    </lineage>
</organism>
<dbReference type="Proteomes" id="UP000009168">
    <property type="component" value="Unassembled WGS sequence"/>
</dbReference>
<keyword evidence="5" id="KW-0539">Nucleus</keyword>
<dbReference type="STRING" id="312017.Q237D3"/>
<evidence type="ECO:0000256" key="6">
    <source>
        <dbReference type="SAM" id="MobiDB-lite"/>
    </source>
</evidence>
<evidence type="ECO:0000313" key="7">
    <source>
        <dbReference type="EMBL" id="EAR92317.1"/>
    </source>
</evidence>
<comment type="subcellular location">
    <subcellularLocation>
        <location evidence="1">Nucleus</location>
    </subcellularLocation>
</comment>
<evidence type="ECO:0000256" key="4">
    <source>
        <dbReference type="ARBA" id="ARBA00023163"/>
    </source>
</evidence>
<feature type="compositionally biased region" description="Polar residues" evidence="6">
    <location>
        <begin position="214"/>
        <end position="231"/>
    </location>
</feature>
<dbReference type="Pfam" id="PF00352">
    <property type="entry name" value="TBP"/>
    <property type="match status" value="2"/>
</dbReference>
<dbReference type="HOGENOM" id="CLU_060161_4_3_1"/>
<dbReference type="RefSeq" id="XP_001012562.1">
    <property type="nucleotide sequence ID" value="XM_001012562.1"/>
</dbReference>
<dbReference type="AlphaFoldDB" id="Q237D3"/>
<gene>
    <name evidence="7" type="ORF">TTHERM_00082170</name>
</gene>
<sequence>MNSANQQNKSDDTPKIQNVVATIKMIRQDGNSSKQKQTFDLQEIAQKCRNTQYNPKRFPAVFMRIKDPKATGLIYSSGNMTIVGTRSTNESQTAAERIFGIIKKQLNVDCRFENKEVQVRNIVASCKLGYPVCLDKIHDDKDHKQFSTYDDTFPGLIYRYMLNPGEQKKKNNIIALVFASGKMVFTGAKSQEDIQQAYDKIKPEFVAFMKKEPPSSNAQNGGQLGQNMVQN</sequence>
<evidence type="ECO:0000256" key="3">
    <source>
        <dbReference type="ARBA" id="ARBA00023125"/>
    </source>
</evidence>
<dbReference type="InterPro" id="IPR012295">
    <property type="entry name" value="TBP_dom_sf"/>
</dbReference>
<dbReference type="PANTHER" id="PTHR10126">
    <property type="entry name" value="TATA-BOX BINDING PROTEIN"/>
    <property type="match status" value="1"/>
</dbReference>
<accession>Q237D3</accession>
<dbReference type="GO" id="GO:0003677">
    <property type="term" value="F:DNA binding"/>
    <property type="evidence" value="ECO:0007669"/>
    <property type="project" value="UniProtKB-KW"/>
</dbReference>
<dbReference type="CDD" id="cd04516">
    <property type="entry name" value="TBP_eukaryotes"/>
    <property type="match status" value="1"/>
</dbReference>
<keyword evidence="4" id="KW-0804">Transcription</keyword>
<dbReference type="EMBL" id="GG662749">
    <property type="protein sequence ID" value="EAR92317.1"/>
    <property type="molecule type" value="Genomic_DNA"/>
</dbReference>
<dbReference type="InterPro" id="IPR033710">
    <property type="entry name" value="TBP_eukaryotic"/>
</dbReference>
<dbReference type="eggNOG" id="KOG3302">
    <property type="taxonomic scope" value="Eukaryota"/>
</dbReference>
<reference evidence="8" key="1">
    <citation type="journal article" date="2006" name="PLoS Biol.">
        <title>Macronuclear genome sequence of the ciliate Tetrahymena thermophila, a model eukaryote.</title>
        <authorList>
            <person name="Eisen J.A."/>
            <person name="Coyne R.S."/>
            <person name="Wu M."/>
            <person name="Wu D."/>
            <person name="Thiagarajan M."/>
            <person name="Wortman J.R."/>
            <person name="Badger J.H."/>
            <person name="Ren Q."/>
            <person name="Amedeo P."/>
            <person name="Jones K.M."/>
            <person name="Tallon L.J."/>
            <person name="Delcher A.L."/>
            <person name="Salzberg S.L."/>
            <person name="Silva J.C."/>
            <person name="Haas B.J."/>
            <person name="Majoros W.H."/>
            <person name="Farzad M."/>
            <person name="Carlton J.M."/>
            <person name="Smith R.K. Jr."/>
            <person name="Garg J."/>
            <person name="Pearlman R.E."/>
            <person name="Karrer K.M."/>
            <person name="Sun L."/>
            <person name="Manning G."/>
            <person name="Elde N.C."/>
            <person name="Turkewitz A.P."/>
            <person name="Asai D.J."/>
            <person name="Wilkes D.E."/>
            <person name="Wang Y."/>
            <person name="Cai H."/>
            <person name="Collins K."/>
            <person name="Stewart B.A."/>
            <person name="Lee S.R."/>
            <person name="Wilamowska K."/>
            <person name="Weinberg Z."/>
            <person name="Ruzzo W.L."/>
            <person name="Wloga D."/>
            <person name="Gaertig J."/>
            <person name="Frankel J."/>
            <person name="Tsao C.-C."/>
            <person name="Gorovsky M.A."/>
            <person name="Keeling P.J."/>
            <person name="Waller R.F."/>
            <person name="Patron N.J."/>
            <person name="Cherry J.M."/>
            <person name="Stover N.A."/>
            <person name="Krieger C.J."/>
            <person name="del Toro C."/>
            <person name="Ryder H.F."/>
            <person name="Williamson S.C."/>
            <person name="Barbeau R.A."/>
            <person name="Hamilton E.P."/>
            <person name="Orias E."/>
        </authorList>
    </citation>
    <scope>NUCLEOTIDE SEQUENCE [LARGE SCALE GENOMIC DNA]</scope>
    <source>
        <strain evidence="8">SB210</strain>
    </source>
</reference>
<dbReference type="SUPFAM" id="SSF55945">
    <property type="entry name" value="TATA-box binding protein-like"/>
    <property type="match status" value="2"/>
</dbReference>
<feature type="region of interest" description="Disordered" evidence="6">
    <location>
        <begin position="212"/>
        <end position="231"/>
    </location>
</feature>
<dbReference type="InterPro" id="IPR000814">
    <property type="entry name" value="TBP"/>
</dbReference>
<dbReference type="OMA" id="DCRFENK"/>
<keyword evidence="3" id="KW-0238">DNA-binding</keyword>
<name>Q237D3_TETTS</name>
<protein>
    <submittedName>
        <fullName evidence="7">TATA box-binding protein (TBP): present in archaea and protein</fullName>
    </submittedName>
</protein>
<evidence type="ECO:0000256" key="1">
    <source>
        <dbReference type="ARBA" id="ARBA00004123"/>
    </source>
</evidence>
<keyword evidence="8" id="KW-1185">Reference proteome</keyword>
<dbReference type="GeneID" id="7845856"/>
<dbReference type="GO" id="GO:0006352">
    <property type="term" value="P:DNA-templated transcription initiation"/>
    <property type="evidence" value="ECO:0007669"/>
    <property type="project" value="InterPro"/>
</dbReference>
<evidence type="ECO:0000256" key="2">
    <source>
        <dbReference type="ARBA" id="ARBA00005560"/>
    </source>
</evidence>
<dbReference type="Gene3D" id="3.30.310.10">
    <property type="entry name" value="TATA-Binding Protein"/>
    <property type="match status" value="2"/>
</dbReference>
<dbReference type="InParanoid" id="Q237D3"/>
<dbReference type="KEGG" id="tet:TTHERM_00082170"/>
<proteinExistence type="inferred from homology"/>